<dbReference type="GO" id="GO:0046813">
    <property type="term" value="P:receptor-mediated virion attachment to host cell"/>
    <property type="evidence" value="ECO:0007669"/>
    <property type="project" value="TreeGrafter"/>
</dbReference>
<evidence type="ECO:0000256" key="3">
    <source>
        <dbReference type="PROSITE-ProRule" id="PRU00339"/>
    </source>
</evidence>
<sequence>MSDFWRLFFSIIIALPLTFLTLPAHSSPILITQITAGDFLELGVDKMRRGDYQEAIKNLNQAMPTAVNYALKKDLAVAYSDRCLAHLQLQDYHQAIADCTQAINFAPDNFEAYLNRGVAYYRQGDYSAAIVDHNRAVTLKPSDFRAYYNRGLARAGDGKDSEAILDFNLALTQIPRISSLLLADIYNDRGLAHFVLQDIQAAMLDFNLAIRLNANDYRAYFNRGCACGRNGDDFGAVRDFSQVIRLNPSNAQAYVNRGVAQYRLGYHLGAIADLQKASEYYGQQGKKVAYEKTLDLLKNLRQQISSVTEVALF</sequence>
<keyword evidence="2 3" id="KW-0802">TPR repeat</keyword>
<gene>
    <name evidence="4" type="ORF">A6769_06600</name>
</gene>
<dbReference type="InterPro" id="IPR011990">
    <property type="entry name" value="TPR-like_helical_dom_sf"/>
</dbReference>
<accession>A0A367RUM6</accession>
<evidence type="ECO:0000313" key="5">
    <source>
        <dbReference type="Proteomes" id="UP000252085"/>
    </source>
</evidence>
<dbReference type="Pfam" id="PF13181">
    <property type="entry name" value="TPR_8"/>
    <property type="match status" value="2"/>
</dbReference>
<feature type="repeat" description="TPR" evidence="3">
    <location>
        <begin position="183"/>
        <end position="216"/>
    </location>
</feature>
<feature type="repeat" description="TPR" evidence="3">
    <location>
        <begin position="110"/>
        <end position="143"/>
    </location>
</feature>
<dbReference type="PANTHER" id="PTHR44858:SF1">
    <property type="entry name" value="UDP-N-ACETYLGLUCOSAMINE--PEPTIDE N-ACETYLGLUCOSAMINYLTRANSFERASE SPINDLY-RELATED"/>
    <property type="match status" value="1"/>
</dbReference>
<dbReference type="InterPro" id="IPR019734">
    <property type="entry name" value="TPR_rpt"/>
</dbReference>
<evidence type="ECO:0000256" key="1">
    <source>
        <dbReference type="ARBA" id="ARBA00022737"/>
    </source>
</evidence>
<dbReference type="EMBL" id="LXQE01000096">
    <property type="protein sequence ID" value="RCJ39423.1"/>
    <property type="molecule type" value="Genomic_DNA"/>
</dbReference>
<feature type="repeat" description="TPR" evidence="3">
    <location>
        <begin position="76"/>
        <end position="109"/>
    </location>
</feature>
<organism evidence="4 5">
    <name type="scientific">Nostoc punctiforme NIES-2108</name>
    <dbReference type="NCBI Taxonomy" id="1356359"/>
    <lineage>
        <taxon>Bacteria</taxon>
        <taxon>Bacillati</taxon>
        <taxon>Cyanobacteriota</taxon>
        <taxon>Cyanophyceae</taxon>
        <taxon>Nostocales</taxon>
        <taxon>Nostocaceae</taxon>
        <taxon>Nostoc</taxon>
    </lineage>
</organism>
<keyword evidence="1" id="KW-0677">Repeat</keyword>
<comment type="caution">
    <text evidence="4">The sequence shown here is derived from an EMBL/GenBank/DDBJ whole genome shotgun (WGS) entry which is preliminary data.</text>
</comment>
<dbReference type="GO" id="GO:0009279">
    <property type="term" value="C:cell outer membrane"/>
    <property type="evidence" value="ECO:0007669"/>
    <property type="project" value="TreeGrafter"/>
</dbReference>
<dbReference type="Gene3D" id="1.25.40.10">
    <property type="entry name" value="Tetratricopeptide repeat domain"/>
    <property type="match status" value="3"/>
</dbReference>
<reference evidence="5" key="1">
    <citation type="submission" date="2016-04" db="EMBL/GenBank/DDBJ databases">
        <authorList>
            <person name="Tabuchi Yagui T.R."/>
        </authorList>
    </citation>
    <scope>NUCLEOTIDE SEQUENCE [LARGE SCALE GENOMIC DNA]</scope>
</reference>
<name>A0A367RUM6_NOSPU</name>
<dbReference type="InterPro" id="IPR050498">
    <property type="entry name" value="Ycf3"/>
</dbReference>
<protein>
    <submittedName>
        <fullName evidence="4">Uncharacterized protein</fullName>
    </submittedName>
</protein>
<dbReference type="PROSITE" id="PS50005">
    <property type="entry name" value="TPR"/>
    <property type="match status" value="4"/>
</dbReference>
<dbReference type="AlphaFoldDB" id="A0A367RUM6"/>
<dbReference type="SMART" id="SM00028">
    <property type="entry name" value="TPR"/>
    <property type="match status" value="7"/>
</dbReference>
<dbReference type="Pfam" id="PF13414">
    <property type="entry name" value="TPR_11"/>
    <property type="match status" value="2"/>
</dbReference>
<dbReference type="PROSITE" id="PS50293">
    <property type="entry name" value="TPR_REGION"/>
    <property type="match status" value="1"/>
</dbReference>
<proteinExistence type="predicted"/>
<dbReference type="PANTHER" id="PTHR44858">
    <property type="entry name" value="TETRATRICOPEPTIDE REPEAT PROTEIN 6"/>
    <property type="match status" value="1"/>
</dbReference>
<evidence type="ECO:0000313" key="4">
    <source>
        <dbReference type="EMBL" id="RCJ39423.1"/>
    </source>
</evidence>
<dbReference type="Proteomes" id="UP000252085">
    <property type="component" value="Unassembled WGS sequence"/>
</dbReference>
<evidence type="ECO:0000256" key="2">
    <source>
        <dbReference type="ARBA" id="ARBA00022803"/>
    </source>
</evidence>
<feature type="repeat" description="TPR" evidence="3">
    <location>
        <begin position="217"/>
        <end position="250"/>
    </location>
</feature>
<dbReference type="SUPFAM" id="SSF48452">
    <property type="entry name" value="TPR-like"/>
    <property type="match status" value="1"/>
</dbReference>